<comment type="caution">
    <text evidence="1">The sequence shown here is derived from an EMBL/GenBank/DDBJ whole genome shotgun (WGS) entry which is preliminary data.</text>
</comment>
<name>A0A948TDJ8_9BACT</name>
<evidence type="ECO:0000313" key="1">
    <source>
        <dbReference type="EMBL" id="MBU3839032.1"/>
    </source>
</evidence>
<gene>
    <name evidence="1" type="ORF">H9777_12130</name>
</gene>
<reference evidence="1" key="1">
    <citation type="journal article" date="2021" name="PeerJ">
        <title>Extensive microbial diversity within the chicken gut microbiome revealed by metagenomics and culture.</title>
        <authorList>
            <person name="Gilroy R."/>
            <person name="Ravi A."/>
            <person name="Getino M."/>
            <person name="Pursley I."/>
            <person name="Horton D.L."/>
            <person name="Alikhan N.F."/>
            <person name="Baker D."/>
            <person name="Gharbi K."/>
            <person name="Hall N."/>
            <person name="Watson M."/>
            <person name="Adriaenssens E.M."/>
            <person name="Foster-Nyarko E."/>
            <person name="Jarju S."/>
            <person name="Secka A."/>
            <person name="Antonio M."/>
            <person name="Oren A."/>
            <person name="Chaudhuri R.R."/>
            <person name="La Ragione R."/>
            <person name="Hildebrand F."/>
            <person name="Pallen M.J."/>
        </authorList>
    </citation>
    <scope>NUCLEOTIDE SEQUENCE</scope>
    <source>
        <strain evidence="1">G4-2901</strain>
    </source>
</reference>
<proteinExistence type="predicted"/>
<evidence type="ECO:0000313" key="2">
    <source>
        <dbReference type="Proteomes" id="UP000783796"/>
    </source>
</evidence>
<sequence length="56" mass="6190">MRNNEFKMMQEMSVQEAANTVGGISIIRVTGAMDGIKGNTEVFIFGIRVFHGKNVD</sequence>
<dbReference type="EMBL" id="JAHLFW010000100">
    <property type="protein sequence ID" value="MBU3839032.1"/>
    <property type="molecule type" value="Genomic_DNA"/>
</dbReference>
<dbReference type="AlphaFoldDB" id="A0A948TDJ8"/>
<dbReference type="Proteomes" id="UP000783796">
    <property type="component" value="Unassembled WGS sequence"/>
</dbReference>
<protein>
    <submittedName>
        <fullName evidence="1">Uncharacterized protein</fullName>
    </submittedName>
</protein>
<accession>A0A948TDJ8</accession>
<reference evidence="1" key="2">
    <citation type="submission" date="2021-04" db="EMBL/GenBank/DDBJ databases">
        <authorList>
            <person name="Gilroy R."/>
        </authorList>
    </citation>
    <scope>NUCLEOTIDE SEQUENCE</scope>
    <source>
        <strain evidence="1">G4-2901</strain>
    </source>
</reference>
<organism evidence="1 2">
    <name type="scientific">Candidatus Phocaeicola faecigallinarum</name>
    <dbReference type="NCBI Taxonomy" id="2838732"/>
    <lineage>
        <taxon>Bacteria</taxon>
        <taxon>Pseudomonadati</taxon>
        <taxon>Bacteroidota</taxon>
        <taxon>Bacteroidia</taxon>
        <taxon>Bacteroidales</taxon>
        <taxon>Bacteroidaceae</taxon>
        <taxon>Phocaeicola</taxon>
    </lineage>
</organism>